<accession>A0ABP5GNG7</accession>
<sequence>MPIEGEPGEVHAPVLADTAAVIVDAQLATGSLHQWRSDLPSAADHHYGDVAALWLDVMNEQVRALRTVFLHRVLISEWFPLSPGLYPTPRATRQRASIAQYAARLTTAEAERYGLPTPDGTVFRFAGKGEMLATGVGCVRLRSRETAEGRLWFMTAVSVPPVERGIPIALSDELYARCIDGISQWGVFPCEITGKLMEMPPSLLKIYTGYTGVPRLCVLVEEIEPLPSFLAEDPPTAHAAVSFISAHEKPVVAAAYRTFKPGPRGDLGVAVSWLETYVESLYQGRVITDFDEQMSRFPDAVFSLAKIADGRLDEAEIRALAADVDHYGRWRIDRLIAEQDRITITINQYHRYHQYRTEIGELAMGDVIKNIGAGAVVVNRSTLTNALNAAQTNRGEDAKRALDELARLVEESADPAAVESLNALSEELAKPEPNKHRIKTWLDGIAAAMPNVAQIATSVASVAALWI</sequence>
<reference evidence="2" key="1">
    <citation type="journal article" date="2019" name="Int. J. Syst. Evol. Microbiol.">
        <title>The Global Catalogue of Microorganisms (GCM) 10K type strain sequencing project: providing services to taxonomists for standard genome sequencing and annotation.</title>
        <authorList>
            <consortium name="The Broad Institute Genomics Platform"/>
            <consortium name="The Broad Institute Genome Sequencing Center for Infectious Disease"/>
            <person name="Wu L."/>
            <person name="Ma J."/>
        </authorList>
    </citation>
    <scope>NUCLEOTIDE SEQUENCE [LARGE SCALE GENOMIC DNA]</scope>
    <source>
        <strain evidence="2">JCM 16014</strain>
    </source>
</reference>
<dbReference type="RefSeq" id="WP_344669627.1">
    <property type="nucleotide sequence ID" value="NZ_BAAAQN010000049.1"/>
</dbReference>
<comment type="caution">
    <text evidence="1">The sequence shown here is derived from an EMBL/GenBank/DDBJ whole genome shotgun (WGS) entry which is preliminary data.</text>
</comment>
<evidence type="ECO:0000313" key="2">
    <source>
        <dbReference type="Proteomes" id="UP001500751"/>
    </source>
</evidence>
<organism evidence="1 2">
    <name type="scientific">Catenulispora yoronensis</name>
    <dbReference type="NCBI Taxonomy" id="450799"/>
    <lineage>
        <taxon>Bacteria</taxon>
        <taxon>Bacillati</taxon>
        <taxon>Actinomycetota</taxon>
        <taxon>Actinomycetes</taxon>
        <taxon>Catenulisporales</taxon>
        <taxon>Catenulisporaceae</taxon>
        <taxon>Catenulispora</taxon>
    </lineage>
</organism>
<proteinExistence type="predicted"/>
<dbReference type="EMBL" id="BAAAQN010000049">
    <property type="protein sequence ID" value="GAA2050472.1"/>
    <property type="molecule type" value="Genomic_DNA"/>
</dbReference>
<evidence type="ECO:0000313" key="1">
    <source>
        <dbReference type="EMBL" id="GAA2050472.1"/>
    </source>
</evidence>
<gene>
    <name evidence="1" type="ORF">GCM10009839_66180</name>
</gene>
<protein>
    <submittedName>
        <fullName evidence="1">Uncharacterized protein</fullName>
    </submittedName>
</protein>
<name>A0ABP5GNG7_9ACTN</name>
<dbReference type="Proteomes" id="UP001500751">
    <property type="component" value="Unassembled WGS sequence"/>
</dbReference>
<keyword evidence="2" id="KW-1185">Reference proteome</keyword>